<protein>
    <submittedName>
        <fullName evidence="1">Uncharacterized protein</fullName>
    </submittedName>
</protein>
<evidence type="ECO:0000313" key="1">
    <source>
        <dbReference type="EMBL" id="GCC35722.1"/>
    </source>
</evidence>
<name>A0A401SZA2_CHIPU</name>
<sequence>MHWPAALPAAGYGRRCPRELQHCRQLARRGAVPVIAALPVVVQTPGDCKTAGKAVSGTAAGQTWRCSRRLQHCRQLTSGGAVPGVAGCG</sequence>
<organism evidence="1 2">
    <name type="scientific">Chiloscyllium punctatum</name>
    <name type="common">Brownbanded bambooshark</name>
    <name type="synonym">Hemiscyllium punctatum</name>
    <dbReference type="NCBI Taxonomy" id="137246"/>
    <lineage>
        <taxon>Eukaryota</taxon>
        <taxon>Metazoa</taxon>
        <taxon>Chordata</taxon>
        <taxon>Craniata</taxon>
        <taxon>Vertebrata</taxon>
        <taxon>Chondrichthyes</taxon>
        <taxon>Elasmobranchii</taxon>
        <taxon>Galeomorphii</taxon>
        <taxon>Galeoidea</taxon>
        <taxon>Orectolobiformes</taxon>
        <taxon>Hemiscylliidae</taxon>
        <taxon>Chiloscyllium</taxon>
    </lineage>
</organism>
<reference evidence="1 2" key="1">
    <citation type="journal article" date="2018" name="Nat. Ecol. Evol.">
        <title>Shark genomes provide insights into elasmobranch evolution and the origin of vertebrates.</title>
        <authorList>
            <person name="Hara Y"/>
            <person name="Yamaguchi K"/>
            <person name="Onimaru K"/>
            <person name="Kadota M"/>
            <person name="Koyanagi M"/>
            <person name="Keeley SD"/>
            <person name="Tatsumi K"/>
            <person name="Tanaka K"/>
            <person name="Motone F"/>
            <person name="Kageyama Y"/>
            <person name="Nozu R"/>
            <person name="Adachi N"/>
            <person name="Nishimura O"/>
            <person name="Nakagawa R"/>
            <person name="Tanegashima C"/>
            <person name="Kiyatake I"/>
            <person name="Matsumoto R"/>
            <person name="Murakumo K"/>
            <person name="Nishida K"/>
            <person name="Terakita A"/>
            <person name="Kuratani S"/>
            <person name="Sato K"/>
            <person name="Hyodo S Kuraku.S."/>
        </authorList>
    </citation>
    <scope>NUCLEOTIDE SEQUENCE [LARGE SCALE GENOMIC DNA]</scope>
</reference>
<dbReference type="EMBL" id="BEZZ01000737">
    <property type="protein sequence ID" value="GCC35722.1"/>
    <property type="molecule type" value="Genomic_DNA"/>
</dbReference>
<accession>A0A401SZA2</accession>
<evidence type="ECO:0000313" key="2">
    <source>
        <dbReference type="Proteomes" id="UP000287033"/>
    </source>
</evidence>
<keyword evidence="2" id="KW-1185">Reference proteome</keyword>
<dbReference type="Proteomes" id="UP000287033">
    <property type="component" value="Unassembled WGS sequence"/>
</dbReference>
<dbReference type="AlphaFoldDB" id="A0A401SZA2"/>
<gene>
    <name evidence="1" type="ORF">chiPu_0014210</name>
</gene>
<comment type="caution">
    <text evidence="1">The sequence shown here is derived from an EMBL/GenBank/DDBJ whole genome shotgun (WGS) entry which is preliminary data.</text>
</comment>
<proteinExistence type="predicted"/>